<evidence type="ECO:0000313" key="6">
    <source>
        <dbReference type="Proteomes" id="UP000186438"/>
    </source>
</evidence>
<gene>
    <name evidence="5" type="ORF">BRW65_07475</name>
</gene>
<name>A0A1Q4HY19_9MYCO</name>
<reference evidence="5 6" key="1">
    <citation type="submission" date="2016-11" db="EMBL/GenBank/DDBJ databases">
        <title>Genome sequences of unsequenced Mycobacteria.</title>
        <authorList>
            <person name="Greninger A.L."/>
            <person name="Fang F."/>
            <person name="Jerome K.R."/>
        </authorList>
    </citation>
    <scope>NUCLEOTIDE SEQUENCE [LARGE SCALE GENOMIC DNA]</scope>
    <source>
        <strain evidence="5 6">M11</strain>
    </source>
</reference>
<feature type="compositionally biased region" description="Low complexity" evidence="3">
    <location>
        <begin position="32"/>
        <end position="49"/>
    </location>
</feature>
<feature type="region of interest" description="Disordered" evidence="3">
    <location>
        <begin position="167"/>
        <end position="206"/>
    </location>
</feature>
<dbReference type="AlphaFoldDB" id="A0A1Q4HY19"/>
<feature type="region of interest" description="Disordered" evidence="3">
    <location>
        <begin position="30"/>
        <end position="54"/>
    </location>
</feature>
<feature type="domain" description="Low molecular weight antigen MTB12-like C-terminal" evidence="4">
    <location>
        <begin position="53"/>
        <end position="170"/>
    </location>
</feature>
<dbReference type="STRING" id="53378.BRW65_07475"/>
<evidence type="ECO:0000256" key="3">
    <source>
        <dbReference type="SAM" id="MobiDB-lite"/>
    </source>
</evidence>
<proteinExistence type="inferred from homology"/>
<evidence type="ECO:0000313" key="5">
    <source>
        <dbReference type="EMBL" id="OJZ74555.1"/>
    </source>
</evidence>
<organism evidence="5 6">
    <name type="scientific">Mycobacterium paraffinicum</name>
    <dbReference type="NCBI Taxonomy" id="53378"/>
    <lineage>
        <taxon>Bacteria</taxon>
        <taxon>Bacillati</taxon>
        <taxon>Actinomycetota</taxon>
        <taxon>Actinomycetes</taxon>
        <taxon>Mycobacteriales</taxon>
        <taxon>Mycobacteriaceae</taxon>
        <taxon>Mycobacterium</taxon>
    </lineage>
</organism>
<protein>
    <recommendedName>
        <fullName evidence="4">Low molecular weight antigen MTB12-like C-terminal domain-containing protein</fullName>
    </recommendedName>
</protein>
<dbReference type="PROSITE" id="PS51257">
    <property type="entry name" value="PROKAR_LIPOPROTEIN"/>
    <property type="match status" value="1"/>
</dbReference>
<feature type="compositionally biased region" description="Pro residues" evidence="3">
    <location>
        <begin position="172"/>
        <end position="206"/>
    </location>
</feature>
<sequence length="206" mass="21187">MRRHLSAAVSAATVLAAVGISGCSSHQQPRIASSVPAAPPATSSTVVVPPTTPLPTPEALTDILTRLADPNVPGINKVSLVEGATPESADTLDKFTNALRDNGYLPMTFVAHDIAWSDKTPANVVANIDVNTAQRANASFHFPMEFTPFQGGWQLSRRTAEMLLVLGKSPAVTPPPTPAPVPEPTPAPPPGPAPAPAPGPTPTPPG</sequence>
<accession>A0A1Q4HY19</accession>
<evidence type="ECO:0000259" key="4">
    <source>
        <dbReference type="Pfam" id="PF26580"/>
    </source>
</evidence>
<dbReference type="EMBL" id="MPNT01000005">
    <property type="protein sequence ID" value="OJZ74555.1"/>
    <property type="molecule type" value="Genomic_DNA"/>
</dbReference>
<dbReference type="Pfam" id="PF26580">
    <property type="entry name" value="Mtb12_C"/>
    <property type="match status" value="1"/>
</dbReference>
<keyword evidence="6" id="KW-1185">Reference proteome</keyword>
<evidence type="ECO:0000256" key="2">
    <source>
        <dbReference type="ARBA" id="ARBA00093774"/>
    </source>
</evidence>
<comment type="caution">
    <text evidence="5">The sequence shown here is derived from an EMBL/GenBank/DDBJ whole genome shotgun (WGS) entry which is preliminary data.</text>
</comment>
<dbReference type="Proteomes" id="UP000186438">
    <property type="component" value="Unassembled WGS sequence"/>
</dbReference>
<keyword evidence="1" id="KW-0732">Signal</keyword>
<dbReference type="RefSeq" id="WP_073873144.1">
    <property type="nucleotide sequence ID" value="NZ_MPNT01000005.1"/>
</dbReference>
<comment type="similarity">
    <text evidence="2">Belongs to the MTB12 family.</text>
</comment>
<evidence type="ECO:0000256" key="1">
    <source>
        <dbReference type="ARBA" id="ARBA00022729"/>
    </source>
</evidence>
<dbReference type="InterPro" id="IPR058644">
    <property type="entry name" value="Mtb12-like_C"/>
</dbReference>